<feature type="compositionally biased region" description="Low complexity" evidence="2">
    <location>
        <begin position="362"/>
        <end position="372"/>
    </location>
</feature>
<feature type="region of interest" description="Disordered" evidence="2">
    <location>
        <begin position="16"/>
        <end position="41"/>
    </location>
</feature>
<evidence type="ECO:0000313" key="3">
    <source>
        <dbReference type="EMBL" id="KRX01120.1"/>
    </source>
</evidence>
<feature type="compositionally biased region" description="Low complexity" evidence="2">
    <location>
        <begin position="776"/>
        <end position="786"/>
    </location>
</feature>
<evidence type="ECO:0000256" key="2">
    <source>
        <dbReference type="SAM" id="MobiDB-lite"/>
    </source>
</evidence>
<feature type="compositionally biased region" description="Low complexity" evidence="2">
    <location>
        <begin position="143"/>
        <end position="180"/>
    </location>
</feature>
<feature type="compositionally biased region" description="Polar residues" evidence="2">
    <location>
        <begin position="564"/>
        <end position="576"/>
    </location>
</feature>
<feature type="compositionally biased region" description="Low complexity" evidence="2">
    <location>
        <begin position="16"/>
        <end position="31"/>
    </location>
</feature>
<feature type="region of interest" description="Disordered" evidence="2">
    <location>
        <begin position="130"/>
        <end position="186"/>
    </location>
</feature>
<keyword evidence="4" id="KW-1185">Reference proteome</keyword>
<feature type="compositionally biased region" description="Polar residues" evidence="2">
    <location>
        <begin position="787"/>
        <end position="801"/>
    </location>
</feature>
<feature type="region of interest" description="Disordered" evidence="2">
    <location>
        <begin position="776"/>
        <end position="801"/>
    </location>
</feature>
<organism evidence="3 4">
    <name type="scientific">Pseudocohnilembus persalinus</name>
    <name type="common">Ciliate</name>
    <dbReference type="NCBI Taxonomy" id="266149"/>
    <lineage>
        <taxon>Eukaryota</taxon>
        <taxon>Sar</taxon>
        <taxon>Alveolata</taxon>
        <taxon>Ciliophora</taxon>
        <taxon>Intramacronucleata</taxon>
        <taxon>Oligohymenophorea</taxon>
        <taxon>Scuticociliatia</taxon>
        <taxon>Philasterida</taxon>
        <taxon>Pseudocohnilembidae</taxon>
        <taxon>Pseudocohnilembus</taxon>
    </lineage>
</organism>
<reference evidence="3 4" key="1">
    <citation type="journal article" date="2015" name="Sci. Rep.">
        <title>Genome of the facultative scuticociliatosis pathogen Pseudocohnilembus persalinus provides insight into its virulence through horizontal gene transfer.</title>
        <authorList>
            <person name="Xiong J."/>
            <person name="Wang G."/>
            <person name="Cheng J."/>
            <person name="Tian M."/>
            <person name="Pan X."/>
            <person name="Warren A."/>
            <person name="Jiang C."/>
            <person name="Yuan D."/>
            <person name="Miao W."/>
        </authorList>
    </citation>
    <scope>NUCLEOTIDE SEQUENCE [LARGE SCALE GENOMIC DNA]</scope>
    <source>
        <strain evidence="3">36N120E</strain>
    </source>
</reference>
<comment type="caution">
    <text evidence="3">The sequence shown here is derived from an EMBL/GenBank/DDBJ whole genome shotgun (WGS) entry which is preliminary data.</text>
</comment>
<feature type="region of interest" description="Disordered" evidence="2">
    <location>
        <begin position="356"/>
        <end position="382"/>
    </location>
</feature>
<feature type="coiled-coil region" evidence="1">
    <location>
        <begin position="887"/>
        <end position="914"/>
    </location>
</feature>
<dbReference type="AlphaFoldDB" id="A0A0V0QGA5"/>
<dbReference type="Proteomes" id="UP000054937">
    <property type="component" value="Unassembled WGS sequence"/>
</dbReference>
<sequence length="1262" mass="147919">MYNTALKSLYSGTLNKNQQNQSQSQGMLQQNPKSKQQAVDLKQQLKTEIQQNTQRGLSNSQKQMTEPSNSCKTLLHNAKNAFTGSHNTINTQNFRNNQQSQMKQVGQNKNFFNGGTQNLSQNLKNIMKPVQQKKEQQHNQTPKQNLSSQPKNQNSSQKAFQQQQFSQQQQQQYQKSQRIQKSQEKYNSETHLNYLLSKQQDPKNPQIQKNNRGPYSLGNNTQPNSFKHNDTQFNQKNLQQQQIQNSISSQLYMNTINPNKSSVKEKSNNYNKNYNSNNVQNGNQESQKEFSSVGSNAPCVNNLVSFNSNNGSQSNHSSIQSNKFQFEQRNNSNQELNVNSGNYKIIDLNSEIFSPKNSISSNPQNQPTTQNQIVSQSNKKLEQIEEQQQEQFCSSQTSTMKKDTNQIQEYQKNNNIEDKNSAEQIKVQINKQMPYSSSLSKNNTNNANSSKNNIKLIQNQSPQNNQQQEILNSLDKNTIKNKQNQIQQQDKNFMKKNNLNQVQSLKGSVRKANIDLTPNSLKNSKINNQRYNTFDSYENRANSQESEDQQIDRIKTLQNENINYGNIQQQTQNQNMKEVKEEGSQEERKKLIDQFLRNLNGINQKSETKILQIKQIQQIHSEKETINCQIQEVQRMYQGFYQILENEKIKAEKLIYENQKQIDQANEQQIQNIKQSIVDMKNIKSDIEQNLENILVNMDFKPFINIITKYTEKLNEYDNQVIRIVENKGKFQNQSQVPTFEKELQVALQQIFQISQDHQIHNLEYIPKQISLQQQIDQEQQTKTQSSQNNALNSGNQQNLKKTPLNRQMYVSFEKGFKDLFENQQQNSNQYLQEYMNPQLKQSQQFQQNKNNNMKIVDEQMINQTVEEENEENYLDQSPEIPQKQQSKQLLINYDQLNNKLQNLERSLEFASSGKKPSEQYALETLNSIQEITNKHYQETQSTNQFLKQQQQKYVQEEEENQNKNKKILQENTSTIKKITAESPKEKYFELEDKHGDSVMSFYNSLTDQNPIESIEISHNNDKIRALQILISEYEAQIQEYEDEKAQYDEFIESEISFFQKTTSKQQKSIEELQIKLDKIEAQNTTSNKALSKIKYNLVNEKENIRNIRQQKDKVINQFRQSRKNNLKSSVCSSQSALNNQENNEQSTIKKFPYIKMFNYSSLDALQYAKGSQEVQINLNQAFENQTEIDNIQLEKKSEILKYIAYEKMHLEQAEQNILNRKSQVERINSPDNKYQFQQNDFENRNNEYYLNQEYQQQKMLE</sequence>
<evidence type="ECO:0000313" key="4">
    <source>
        <dbReference type="Proteomes" id="UP000054937"/>
    </source>
</evidence>
<feature type="region of interest" description="Disordered" evidence="2">
    <location>
        <begin position="259"/>
        <end position="294"/>
    </location>
</feature>
<dbReference type="InParanoid" id="A0A0V0QGA5"/>
<feature type="compositionally biased region" description="Polar residues" evidence="2">
    <location>
        <begin position="199"/>
        <end position="226"/>
    </location>
</feature>
<proteinExistence type="predicted"/>
<dbReference type="OMA" id="HNTINTQ"/>
<feature type="coiled-coil region" evidence="1">
    <location>
        <begin position="1024"/>
        <end position="1125"/>
    </location>
</feature>
<dbReference type="EMBL" id="LDAU01000176">
    <property type="protein sequence ID" value="KRX01120.1"/>
    <property type="molecule type" value="Genomic_DNA"/>
</dbReference>
<accession>A0A0V0QGA5</accession>
<feature type="compositionally biased region" description="Low complexity" evidence="2">
    <location>
        <begin position="268"/>
        <end position="285"/>
    </location>
</feature>
<gene>
    <name evidence="3" type="ORF">PPERSA_08221</name>
</gene>
<keyword evidence="1" id="KW-0175">Coiled coil</keyword>
<name>A0A0V0QGA5_PSEPJ</name>
<evidence type="ECO:0000256" key="1">
    <source>
        <dbReference type="SAM" id="Coils"/>
    </source>
</evidence>
<feature type="region of interest" description="Disordered" evidence="2">
    <location>
        <begin position="199"/>
        <end position="230"/>
    </location>
</feature>
<feature type="region of interest" description="Disordered" evidence="2">
    <location>
        <begin position="564"/>
        <end position="585"/>
    </location>
</feature>
<protein>
    <submittedName>
        <fullName evidence="3">Uncharacterized protein</fullName>
    </submittedName>
</protein>